<reference evidence="1" key="2">
    <citation type="journal article" date="2015" name="Data Brief">
        <title>Shoot transcriptome of the giant reed, Arundo donax.</title>
        <authorList>
            <person name="Barrero R.A."/>
            <person name="Guerrero F.D."/>
            <person name="Moolhuijzen P."/>
            <person name="Goolsby J.A."/>
            <person name="Tidwell J."/>
            <person name="Bellgard S.E."/>
            <person name="Bellgard M.I."/>
        </authorList>
    </citation>
    <scope>NUCLEOTIDE SEQUENCE</scope>
    <source>
        <tissue evidence="1">Shoot tissue taken approximately 20 cm above the soil surface</tissue>
    </source>
</reference>
<organism evidence="1">
    <name type="scientific">Arundo donax</name>
    <name type="common">Giant reed</name>
    <name type="synonym">Donax arundinaceus</name>
    <dbReference type="NCBI Taxonomy" id="35708"/>
    <lineage>
        <taxon>Eukaryota</taxon>
        <taxon>Viridiplantae</taxon>
        <taxon>Streptophyta</taxon>
        <taxon>Embryophyta</taxon>
        <taxon>Tracheophyta</taxon>
        <taxon>Spermatophyta</taxon>
        <taxon>Magnoliopsida</taxon>
        <taxon>Liliopsida</taxon>
        <taxon>Poales</taxon>
        <taxon>Poaceae</taxon>
        <taxon>PACMAD clade</taxon>
        <taxon>Arundinoideae</taxon>
        <taxon>Arundineae</taxon>
        <taxon>Arundo</taxon>
    </lineage>
</organism>
<sequence>MIKLCSAVTRLAIKKTELVASVWKFYYLPPPFWIYLNTLLPVLAVELPASFSSVTMDFATDIDIVSERFCPPENYRILIPDSPFGSCCHEIR</sequence>
<protein>
    <submittedName>
        <fullName evidence="1">Uncharacterized protein</fullName>
    </submittedName>
</protein>
<reference evidence="1" key="1">
    <citation type="submission" date="2014-09" db="EMBL/GenBank/DDBJ databases">
        <authorList>
            <person name="Magalhaes I.L.F."/>
            <person name="Oliveira U."/>
            <person name="Santos F.R."/>
            <person name="Vidigal T.H.D.A."/>
            <person name="Brescovit A.D."/>
            <person name="Santos A.J."/>
        </authorList>
    </citation>
    <scope>NUCLEOTIDE SEQUENCE</scope>
    <source>
        <tissue evidence="1">Shoot tissue taken approximately 20 cm above the soil surface</tissue>
    </source>
</reference>
<evidence type="ECO:0000313" key="1">
    <source>
        <dbReference type="EMBL" id="JAD47265.1"/>
    </source>
</evidence>
<dbReference type="EMBL" id="GBRH01250630">
    <property type="protein sequence ID" value="JAD47265.1"/>
    <property type="molecule type" value="Transcribed_RNA"/>
</dbReference>
<dbReference type="AlphaFoldDB" id="A0A0A9AE80"/>
<proteinExistence type="predicted"/>
<name>A0A0A9AE80_ARUDO</name>
<accession>A0A0A9AE80</accession>